<dbReference type="InterPro" id="IPR050288">
    <property type="entry name" value="Cellulose_deg_GH3"/>
</dbReference>
<dbReference type="GO" id="GO:0005975">
    <property type="term" value="P:carbohydrate metabolic process"/>
    <property type="evidence" value="ECO:0007669"/>
    <property type="project" value="InterPro"/>
</dbReference>
<dbReference type="EMBL" id="WPOC01000024">
    <property type="protein sequence ID" value="MVN16152.1"/>
    <property type="molecule type" value="Genomic_DNA"/>
</dbReference>
<protein>
    <recommendedName>
        <fullName evidence="4">Exo-alpha-(1-&gt;6)-L-arabinopyranosidase</fullName>
    </recommendedName>
</protein>
<dbReference type="Gene3D" id="2.60.40.10">
    <property type="entry name" value="Immunoglobulins"/>
    <property type="match status" value="1"/>
</dbReference>
<dbReference type="InterPro" id="IPR013783">
    <property type="entry name" value="Ig-like_fold"/>
</dbReference>
<dbReference type="SMART" id="SM01217">
    <property type="entry name" value="Fn3_like"/>
    <property type="match status" value="1"/>
</dbReference>
<dbReference type="PANTHER" id="PTHR42715:SF10">
    <property type="entry name" value="BETA-GLUCOSIDASE"/>
    <property type="match status" value="1"/>
</dbReference>
<dbReference type="InterPro" id="IPR017853">
    <property type="entry name" value="GH"/>
</dbReference>
<feature type="domain" description="Fibronectin type III-like" evidence="5">
    <location>
        <begin position="589"/>
        <end position="659"/>
    </location>
</feature>
<dbReference type="AlphaFoldDB" id="A0A6N8IKA1"/>
<evidence type="ECO:0000313" key="7">
    <source>
        <dbReference type="Proteomes" id="UP000468327"/>
    </source>
</evidence>
<accession>A0A6N8IKA1</accession>
<comment type="caution">
    <text evidence="6">The sequence shown here is derived from an EMBL/GenBank/DDBJ whole genome shotgun (WGS) entry which is preliminary data.</text>
</comment>
<name>A0A6N8IKA1_9ACTN</name>
<dbReference type="InterPro" id="IPR001764">
    <property type="entry name" value="Glyco_hydro_3_N"/>
</dbReference>
<evidence type="ECO:0000259" key="5">
    <source>
        <dbReference type="SMART" id="SM01217"/>
    </source>
</evidence>
<dbReference type="InterPro" id="IPR026891">
    <property type="entry name" value="Fn3-like"/>
</dbReference>
<dbReference type="SUPFAM" id="SSF52279">
    <property type="entry name" value="Beta-D-glucan exohydrolase, C-terminal domain"/>
    <property type="match status" value="1"/>
</dbReference>
<dbReference type="InterPro" id="IPR036962">
    <property type="entry name" value="Glyco_hydro_3_N_sf"/>
</dbReference>
<dbReference type="GO" id="GO:0008422">
    <property type="term" value="F:beta-glucosidase activity"/>
    <property type="evidence" value="ECO:0007669"/>
    <property type="project" value="UniProtKB-ARBA"/>
</dbReference>
<dbReference type="Pfam" id="PF01915">
    <property type="entry name" value="Glyco_hydro_3_C"/>
    <property type="match status" value="1"/>
</dbReference>
<gene>
    <name evidence="6" type="ORF">GO738_12510</name>
</gene>
<comment type="function">
    <text evidence="3">Catalyzes the hydrolysis of a non-reducing terminal alpha-L-arabinopyranosidic linkage in ginsenoside Rb2 (alpha-L-arabinopyranosyl-(1-&gt;6)-alpha-D-glucopyranosyl) to release alpha-D-glucopyranosyl (Rd). It is not able to hydrolyze alpha-L-arabinofuranosyl-(1-&gt;6)-alpha-D-glucopyranosyl (Rc).</text>
</comment>
<dbReference type="Gene3D" id="3.20.20.300">
    <property type="entry name" value="Glycoside hydrolase, family 3, N-terminal domain"/>
    <property type="match status" value="1"/>
</dbReference>
<keyword evidence="2" id="KW-0378">Hydrolase</keyword>
<dbReference type="Pfam" id="PF14310">
    <property type="entry name" value="Fn3-like"/>
    <property type="match status" value="1"/>
</dbReference>
<dbReference type="Proteomes" id="UP000468327">
    <property type="component" value="Unassembled WGS sequence"/>
</dbReference>
<dbReference type="FunFam" id="2.60.40.10:FF:000495">
    <property type="entry name" value="Periplasmic beta-glucosidase"/>
    <property type="match status" value="1"/>
</dbReference>
<evidence type="ECO:0000256" key="1">
    <source>
        <dbReference type="ARBA" id="ARBA00005336"/>
    </source>
</evidence>
<dbReference type="SUPFAM" id="SSF51445">
    <property type="entry name" value="(Trans)glycosidases"/>
    <property type="match status" value="1"/>
</dbReference>
<evidence type="ECO:0000256" key="4">
    <source>
        <dbReference type="ARBA" id="ARBA00074219"/>
    </source>
</evidence>
<evidence type="ECO:0000256" key="2">
    <source>
        <dbReference type="ARBA" id="ARBA00022801"/>
    </source>
</evidence>
<dbReference type="InterPro" id="IPR036881">
    <property type="entry name" value="Glyco_hydro_3_C_sf"/>
</dbReference>
<comment type="similarity">
    <text evidence="1">Belongs to the glycosyl hydrolase 3 family.</text>
</comment>
<dbReference type="PRINTS" id="PR00133">
    <property type="entry name" value="GLHYDRLASE3"/>
</dbReference>
<dbReference type="PANTHER" id="PTHR42715">
    <property type="entry name" value="BETA-GLUCOSIDASE"/>
    <property type="match status" value="1"/>
</dbReference>
<dbReference type="Gene3D" id="3.40.50.1700">
    <property type="entry name" value="Glycoside hydrolase family 3 C-terminal domain"/>
    <property type="match status" value="1"/>
</dbReference>
<keyword evidence="7" id="KW-1185">Reference proteome</keyword>
<organism evidence="6 7">
    <name type="scientific">Gordonibacter urolithinfaciens</name>
    <dbReference type="NCBI Taxonomy" id="1335613"/>
    <lineage>
        <taxon>Bacteria</taxon>
        <taxon>Bacillati</taxon>
        <taxon>Actinomycetota</taxon>
        <taxon>Coriobacteriia</taxon>
        <taxon>Eggerthellales</taxon>
        <taxon>Eggerthellaceae</taxon>
        <taxon>Gordonibacter</taxon>
    </lineage>
</organism>
<evidence type="ECO:0000313" key="6">
    <source>
        <dbReference type="EMBL" id="MVN16152.1"/>
    </source>
</evidence>
<sequence length="818" mass="86611">MVSGGQAEGGVSLFDVDAVVAAMTLEEKCACLTGEGYWELGGCPRLGIGPITVSDGPHGLRRQAGAADNLGLAGSEPAVCFPTASAAACSFDADLVRTMGEALGDEAHGQGVAVVLGPGANMKRSPLCGRNFEYFSEDPHLAGELAAAYIEGVQSRGVGTSLKHFACNNQETNRLIVDAVVDERALHELYLEPFRIAVEKARPWTVMTAYNLLDGAYCSENARLLALARDEWGFDGAYVSDWGAENDNKASLPAGLDLVMPGPRADYRADVAAAVQAGELSEERLDAAVRRILELHAKHAAAEGTPVVRSLDERLDVARAVAEGSAVLLENDGALPLAPGARVAVIGAFAREPRYQGAGSSKINPVSLDCAWDALAAAGAAVSYAPGYDAATGEADEALLDEAARIAAAADVAVVFVGLPDASESEGADRVDMALPAGHNALVERVCVANPNTVAVLQGGSPVELPWRGRPRAVLLCYLAGCRGGQAAADLLLGRANPSGKLAETWPVRLADTPCAERFPEKGRQACYRESVYTGYRYYDAAGADVAYPFGHGLSYTEFSYRDLQVEEADDGFFVSCLVRNDGACAGREVVQLYVAPLEPGAFRPPQELKGFAKAALAPGEECRVTLPLPRRAFAHYDAGAHAWDVEAGAYEVRIAASSRDVRLSARVEVAGSLRREDGAPEAYHRVRPGGFSDEAFRKLYGRALPKVVVPMRPYTANATVGDLKASLVGRLVHYLLRRELRLLLAGDAERRAQAELAVMETPLRTLAMSGTNMNLVGAAVDVLNYRFIRGFKKLRALKPAPPPGGAGAPSEREGDNV</sequence>
<dbReference type="Pfam" id="PF00933">
    <property type="entry name" value="Glyco_hydro_3"/>
    <property type="match status" value="1"/>
</dbReference>
<dbReference type="InterPro" id="IPR002772">
    <property type="entry name" value="Glyco_hydro_3_C"/>
</dbReference>
<proteinExistence type="inferred from homology"/>
<reference evidence="6 7" key="1">
    <citation type="submission" date="2019-11" db="EMBL/GenBank/DDBJ databases">
        <title>Whole genome shotgun sequencing (WGS) data from Adlercreutzia equolifaciens ResAG-91, Eggerthella lenta MRI-F36, MRI-F37, MRI-F40, ResAG-49, ResAG-88, ResAG-121, ResAG-145, and Gordonibacter sp. ResAG-5, ResAG-26, ResAG-43, ResAG-50, ResAG-59.</title>
        <authorList>
            <person name="Stoll D.A."/>
            <person name="Danylec N."/>
            <person name="Franz C.M.A.P."/>
            <person name="Huch M."/>
        </authorList>
    </citation>
    <scope>NUCLEOTIDE SEQUENCE [LARGE SCALE GENOMIC DNA]</scope>
    <source>
        <strain evidence="6 7">ResAG-59</strain>
    </source>
</reference>
<evidence type="ECO:0000256" key="3">
    <source>
        <dbReference type="ARBA" id="ARBA00058905"/>
    </source>
</evidence>